<dbReference type="PANTHER" id="PTHR38755:SF1">
    <property type="entry name" value="METHYLENE-TETRAHYDROFOLATE REDUCTASE C-TERMINAL DOMAIN-CONTAINING PROTEIN"/>
    <property type="match status" value="1"/>
</dbReference>
<accession>A0A4R1Q046</accession>
<feature type="domain" description="Methylene-tetrahydrofolate reductase C-terminal-like" evidence="1">
    <location>
        <begin position="112"/>
        <end position="205"/>
    </location>
</feature>
<organism evidence="2 3">
    <name type="scientific">Anaerospora hongkongensis</name>
    <dbReference type="NCBI Taxonomy" id="244830"/>
    <lineage>
        <taxon>Bacteria</taxon>
        <taxon>Bacillati</taxon>
        <taxon>Bacillota</taxon>
        <taxon>Negativicutes</taxon>
        <taxon>Selenomonadales</taxon>
        <taxon>Sporomusaceae</taxon>
        <taxon>Anaerospora</taxon>
    </lineage>
</organism>
<dbReference type="OrthoDB" id="9803687at2"/>
<protein>
    <submittedName>
        <fullName evidence="2">Methylene-tetrahydrofolate reductase-like protein</fullName>
    </submittedName>
</protein>
<gene>
    <name evidence="2" type="ORF">EV210_106190</name>
</gene>
<comment type="caution">
    <text evidence="2">The sequence shown here is derived from an EMBL/GenBank/DDBJ whole genome shotgun (WGS) entry which is preliminary data.</text>
</comment>
<dbReference type="EMBL" id="SLUI01000006">
    <property type="protein sequence ID" value="TCL37321.1"/>
    <property type="molecule type" value="Genomic_DNA"/>
</dbReference>
<dbReference type="RefSeq" id="WP_132079727.1">
    <property type="nucleotide sequence ID" value="NZ_DALZLR010000001.1"/>
</dbReference>
<dbReference type="Proteomes" id="UP000295063">
    <property type="component" value="Unassembled WGS sequence"/>
</dbReference>
<evidence type="ECO:0000259" key="1">
    <source>
        <dbReference type="Pfam" id="PF12225"/>
    </source>
</evidence>
<name>A0A4R1Q046_9FIRM</name>
<dbReference type="AlphaFoldDB" id="A0A4R1Q046"/>
<dbReference type="PANTHER" id="PTHR38755">
    <property type="entry name" value="5,10-METHYLENETETRAHYDROFOLATE REDUCTASE"/>
    <property type="match status" value="1"/>
</dbReference>
<reference evidence="2 3" key="1">
    <citation type="submission" date="2019-03" db="EMBL/GenBank/DDBJ databases">
        <title>Genomic Encyclopedia of Type Strains, Phase IV (KMG-IV): sequencing the most valuable type-strain genomes for metagenomic binning, comparative biology and taxonomic classification.</title>
        <authorList>
            <person name="Goeker M."/>
        </authorList>
    </citation>
    <scope>NUCLEOTIDE SEQUENCE [LARGE SCALE GENOMIC DNA]</scope>
    <source>
        <strain evidence="2 3">DSM 15969</strain>
    </source>
</reference>
<dbReference type="Pfam" id="PF12225">
    <property type="entry name" value="DUF5981"/>
    <property type="match status" value="1"/>
</dbReference>
<keyword evidence="3" id="KW-1185">Reference proteome</keyword>
<proteinExistence type="predicted"/>
<sequence length="222" mass="24039">MIVAQQKPIGEIESYIGSAKKILVAGCGGCVTVCLSGGQKEVDILATSLRILRKKAGNPVEVVSETLERQCDKEYVEKLESLVKDVDCVVSLACGVGVQYLAERYPDKYVVPAQNTKFIGGTTEHGVWEERCGLCGECILASTGGICPVIRCSKSILNGPCGGSSNGKCEIDPDTDCAWALIYEQLKRQGREASLCEVFPVKDWSKSRDGGPRKYVREDVLL</sequence>
<dbReference type="InterPro" id="IPR022026">
    <property type="entry name" value="DUF5981"/>
</dbReference>
<evidence type="ECO:0000313" key="2">
    <source>
        <dbReference type="EMBL" id="TCL37321.1"/>
    </source>
</evidence>
<evidence type="ECO:0000313" key="3">
    <source>
        <dbReference type="Proteomes" id="UP000295063"/>
    </source>
</evidence>